<keyword evidence="2" id="KW-1185">Reference proteome</keyword>
<evidence type="ECO:0000313" key="2">
    <source>
        <dbReference type="Proteomes" id="UP000295757"/>
    </source>
</evidence>
<proteinExistence type="predicted"/>
<organism evidence="1 2">
    <name type="scientific">Mycoplasmopsis mustelae</name>
    <dbReference type="NCBI Taxonomy" id="171289"/>
    <lineage>
        <taxon>Bacteria</taxon>
        <taxon>Bacillati</taxon>
        <taxon>Mycoplasmatota</taxon>
        <taxon>Mycoplasmoidales</taxon>
        <taxon>Metamycoplasmataceae</taxon>
        <taxon>Mycoplasmopsis</taxon>
    </lineage>
</organism>
<comment type="caution">
    <text evidence="1">The sequence shown here is derived from an EMBL/GenBank/DDBJ whole genome shotgun (WGS) entry which is preliminary data.</text>
</comment>
<dbReference type="AlphaFoldDB" id="A0A4R7UEH1"/>
<dbReference type="NCBIfam" id="NF045770">
    <property type="entry name" value="MPN403_MG284_C"/>
    <property type="match status" value="1"/>
</dbReference>
<sequence>MQLRRDEQEQFIFKADLEKETILQNRDNYNFKLKLINDIFNSYEDYQDRIRKKLLSLKFNKKYVNKTSDDEIQLIEKRLHDQTDVIHTILTYLTPRNAWIIEKCYLDKFTKFKTTWYEEHFSKTTFYKYKREAVDQFVNYFYDTIIS</sequence>
<dbReference type="RefSeq" id="WP_134110802.1">
    <property type="nucleotide sequence ID" value="NZ_SOCN01000001.1"/>
</dbReference>
<dbReference type="Proteomes" id="UP000295757">
    <property type="component" value="Unassembled WGS sequence"/>
</dbReference>
<evidence type="ECO:0000313" key="1">
    <source>
        <dbReference type="EMBL" id="TDV24476.1"/>
    </source>
</evidence>
<gene>
    <name evidence="1" type="ORF">BCF59_0448</name>
</gene>
<reference evidence="1 2" key="1">
    <citation type="submission" date="2019-03" db="EMBL/GenBank/DDBJ databases">
        <title>Genomic Encyclopedia of Archaeal and Bacterial Type Strains, Phase II (KMG-II): from individual species to whole genera.</title>
        <authorList>
            <person name="Goeker M."/>
        </authorList>
    </citation>
    <scope>NUCLEOTIDE SEQUENCE [LARGE SCALE GENOMIC DNA]</scope>
    <source>
        <strain evidence="1 2">ATCC 35214</strain>
    </source>
</reference>
<protein>
    <submittedName>
        <fullName evidence="1">Uncharacterized protein</fullName>
    </submittedName>
</protein>
<accession>A0A4R7UEH1</accession>
<dbReference type="OrthoDB" id="401392at2"/>
<name>A0A4R7UEH1_9BACT</name>
<dbReference type="InterPro" id="IPR058231">
    <property type="entry name" value="MG284-like_C"/>
</dbReference>
<dbReference type="EMBL" id="SOCN01000001">
    <property type="protein sequence ID" value="TDV24476.1"/>
    <property type="molecule type" value="Genomic_DNA"/>
</dbReference>